<dbReference type="PANTHER" id="PTHR22744">
    <property type="entry name" value="HELIX LOOP HELIX PROTEIN 21-RELATED"/>
    <property type="match status" value="1"/>
</dbReference>
<dbReference type="InterPro" id="IPR000210">
    <property type="entry name" value="BTB/POZ_dom"/>
</dbReference>
<dbReference type="SUPFAM" id="SSF54695">
    <property type="entry name" value="POZ domain"/>
    <property type="match status" value="1"/>
</dbReference>
<feature type="domain" description="BTB" evidence="2">
    <location>
        <begin position="166"/>
        <end position="230"/>
    </location>
</feature>
<protein>
    <recommendedName>
        <fullName evidence="2">BTB domain-containing protein</fullName>
    </recommendedName>
</protein>
<feature type="region of interest" description="Disordered" evidence="1">
    <location>
        <begin position="24"/>
        <end position="74"/>
    </location>
</feature>
<dbReference type="EnsemblMetazoa" id="CLYHEMT020209.2">
    <property type="protein sequence ID" value="CLYHEMP020209.2"/>
    <property type="gene ID" value="CLYHEMG020209"/>
</dbReference>
<dbReference type="Proteomes" id="UP000594262">
    <property type="component" value="Unplaced"/>
</dbReference>
<accession>A0A7M5XAL7</accession>
<dbReference type="SMART" id="SM00225">
    <property type="entry name" value="BTB"/>
    <property type="match status" value="1"/>
</dbReference>
<name>A0A7M5XAL7_9CNID</name>
<reference evidence="3" key="1">
    <citation type="submission" date="2021-01" db="UniProtKB">
        <authorList>
            <consortium name="EnsemblMetazoa"/>
        </authorList>
    </citation>
    <scope>IDENTIFICATION</scope>
</reference>
<sequence length="409" mass="46912">MVMDTMSDDVKQIARRLSQTRRFSVDTAYRHKANPEKDRRRTSVGVNNNNSFSRQLSAPASAPEYPTQHPNPEEMYPDKIKAWLNRSLDALSVTVEEQHEKDQIFELEPEDKNHQSINKGTRCSVSSSEGSTSSHPSFSRLPTLLQNELNQTTSTLIDVSWDITKSDLFIETEDTLFPVEKNFIAYVSEKFQSLIEESTSIQIGGSVFLVLNQYTTNEIKTVLAYIHASDDTPITDQNVASYLQLGDEFKVPRLIYQCEKYLRSSKTFNPVITSHLAKQYQLDALLEFSYSEISKIDDIEDSQEFQLLDSTAQNQILKYIVKRYKKASKTLSQFDVHLCNHHGVDPKNNQCCFRAATYSTENNRIFLVRMEKPEERLLSKFQTALMCDSEKLISSDTNKTTYNSKFHSV</sequence>
<evidence type="ECO:0000256" key="1">
    <source>
        <dbReference type="SAM" id="MobiDB-lite"/>
    </source>
</evidence>
<dbReference type="AlphaFoldDB" id="A0A7M5XAL7"/>
<dbReference type="GeneID" id="136822419"/>
<dbReference type="OrthoDB" id="6021920at2759"/>
<feature type="compositionally biased region" description="Polar residues" evidence="1">
    <location>
        <begin position="44"/>
        <end position="58"/>
    </location>
</feature>
<feature type="region of interest" description="Disordered" evidence="1">
    <location>
        <begin position="110"/>
        <end position="139"/>
    </location>
</feature>
<dbReference type="Pfam" id="PF00651">
    <property type="entry name" value="BTB"/>
    <property type="match status" value="1"/>
</dbReference>
<dbReference type="Gene3D" id="3.30.710.10">
    <property type="entry name" value="Potassium Channel Kv1.1, Chain A"/>
    <property type="match status" value="1"/>
</dbReference>
<keyword evidence="4" id="KW-1185">Reference proteome</keyword>
<evidence type="ECO:0000313" key="3">
    <source>
        <dbReference type="EnsemblMetazoa" id="CLYHEMP020209.2"/>
    </source>
</evidence>
<organism evidence="3 4">
    <name type="scientific">Clytia hemisphaerica</name>
    <dbReference type="NCBI Taxonomy" id="252671"/>
    <lineage>
        <taxon>Eukaryota</taxon>
        <taxon>Metazoa</taxon>
        <taxon>Cnidaria</taxon>
        <taxon>Hydrozoa</taxon>
        <taxon>Hydroidolina</taxon>
        <taxon>Leptothecata</taxon>
        <taxon>Obeliida</taxon>
        <taxon>Clytiidae</taxon>
        <taxon>Clytia</taxon>
    </lineage>
</organism>
<dbReference type="PROSITE" id="PS50097">
    <property type="entry name" value="BTB"/>
    <property type="match status" value="1"/>
</dbReference>
<evidence type="ECO:0000259" key="2">
    <source>
        <dbReference type="PROSITE" id="PS50097"/>
    </source>
</evidence>
<proteinExistence type="predicted"/>
<dbReference type="RefSeq" id="XP_066934776.1">
    <property type="nucleotide sequence ID" value="XM_067078675.1"/>
</dbReference>
<evidence type="ECO:0000313" key="4">
    <source>
        <dbReference type="Proteomes" id="UP000594262"/>
    </source>
</evidence>
<feature type="compositionally biased region" description="Low complexity" evidence="1">
    <location>
        <begin position="124"/>
        <end position="139"/>
    </location>
</feature>
<dbReference type="InterPro" id="IPR011333">
    <property type="entry name" value="SKP1/BTB/POZ_sf"/>
</dbReference>
<dbReference type="PANTHER" id="PTHR22744:SF14">
    <property type="entry name" value="BTB DOMAIN-CONTAINING PROTEIN-RELATED"/>
    <property type="match status" value="1"/>
</dbReference>